<dbReference type="EMBL" id="JH767139">
    <property type="protein sequence ID" value="EQC39090.1"/>
    <property type="molecule type" value="Genomic_DNA"/>
</dbReference>
<dbReference type="InterPro" id="IPR018247">
    <property type="entry name" value="EF_Hand_1_Ca_BS"/>
</dbReference>
<keyword evidence="10" id="KW-1185">Reference proteome</keyword>
<evidence type="ECO:0000256" key="2">
    <source>
        <dbReference type="ARBA" id="ARBA00022670"/>
    </source>
</evidence>
<proteinExistence type="inferred from homology"/>
<dbReference type="GO" id="GO:0006508">
    <property type="term" value="P:proteolysis"/>
    <property type="evidence" value="ECO:0007669"/>
    <property type="project" value="UniProtKB-KW"/>
</dbReference>
<organism evidence="9 10">
    <name type="scientific">Saprolegnia diclina (strain VS20)</name>
    <dbReference type="NCBI Taxonomy" id="1156394"/>
    <lineage>
        <taxon>Eukaryota</taxon>
        <taxon>Sar</taxon>
        <taxon>Stramenopiles</taxon>
        <taxon>Oomycota</taxon>
        <taxon>Saprolegniomycetes</taxon>
        <taxon>Saprolegniales</taxon>
        <taxon>Saprolegniaceae</taxon>
        <taxon>Saprolegnia</taxon>
    </lineage>
</organism>
<dbReference type="AlphaFoldDB" id="T0QYF6"/>
<dbReference type="GeneID" id="19944025"/>
<dbReference type="PROSITE" id="PS50222">
    <property type="entry name" value="EF_HAND_2"/>
    <property type="match status" value="1"/>
</dbReference>
<dbReference type="RefSeq" id="XP_008607151.1">
    <property type="nucleotide sequence ID" value="XM_008608929.1"/>
</dbReference>
<accession>T0QYF6</accession>
<evidence type="ECO:0000313" key="9">
    <source>
        <dbReference type="EMBL" id="EQC39090.1"/>
    </source>
</evidence>
<keyword evidence="2" id="KW-0645">Protease</keyword>
<keyword evidence="4" id="KW-0788">Thiol protease</keyword>
<dbReference type="InterPro" id="IPR011992">
    <property type="entry name" value="EF-hand-dom_pair"/>
</dbReference>
<dbReference type="InterPro" id="IPR022684">
    <property type="entry name" value="Calpain_cysteine_protease"/>
</dbReference>
<evidence type="ECO:0000256" key="5">
    <source>
        <dbReference type="ARBA" id="ARBA00022837"/>
    </source>
</evidence>
<dbReference type="eggNOG" id="ENOG502SGQ4">
    <property type="taxonomic scope" value="Eukaryota"/>
</dbReference>
<dbReference type="Pfam" id="PF00648">
    <property type="entry name" value="Peptidase_C2"/>
    <property type="match status" value="1"/>
</dbReference>
<keyword evidence="3" id="KW-0378">Hydrolase</keyword>
<feature type="domain" description="Calpain catalytic" evidence="7">
    <location>
        <begin position="128"/>
        <end position="281"/>
    </location>
</feature>
<dbReference type="PROSITE" id="PS50203">
    <property type="entry name" value="CALPAIN_CAT"/>
    <property type="match status" value="1"/>
</dbReference>
<sequence length="428" mass="47317">MLTLEEGVTCRPRWSSGPWSLSYIVDNATANHFCVTLDFEGSSNIALYRSPCLELQVELGPYDRVRVVVRRLDEQARCAIKLRHSVNKREANSNMHAVKEQEDKALATLLLDVYAASSVDATQRQGLPYVDATFMPSEASLGYGAQAFTWKHVSQLYDPLTPFIDRASTVLGLSPEAPLTSTGLVSALTILSERQIFLERAMSSRDGDDRFSVQLYRRGEPVLVDVDGFVPCVPGGGPAIIKCTHDALWPLVLQKALAKLFSGFGALQTASSSSILEAVCGHPRLAFSQEMIVQFAPGEYLIAVKPWSRWKETPRDTENKLEGEAALRHFFRVLDTDMDDRLGIDDLRRFLQVYEDGLTLSEASFTSIVNEFESDARGLTYQGLSECYESFGVGATDCSHAIFQTSAQCILSLHLSCPAQDVALLQIE</sequence>
<evidence type="ECO:0000256" key="4">
    <source>
        <dbReference type="ARBA" id="ARBA00022807"/>
    </source>
</evidence>
<feature type="domain" description="EF-hand" evidence="8">
    <location>
        <begin position="322"/>
        <end position="357"/>
    </location>
</feature>
<evidence type="ECO:0000256" key="6">
    <source>
        <dbReference type="PROSITE-ProRule" id="PRU00239"/>
    </source>
</evidence>
<protein>
    <submittedName>
        <fullName evidence="9">Uncharacterized protein</fullName>
    </submittedName>
</protein>
<dbReference type="OrthoDB" id="79086at2759"/>
<dbReference type="SUPFAM" id="SSF47473">
    <property type="entry name" value="EF-hand"/>
    <property type="match status" value="1"/>
</dbReference>
<evidence type="ECO:0000256" key="1">
    <source>
        <dbReference type="ARBA" id="ARBA00007623"/>
    </source>
</evidence>
<dbReference type="InParanoid" id="T0QYF6"/>
<dbReference type="InterPro" id="IPR038765">
    <property type="entry name" value="Papain-like_cys_pep_sf"/>
</dbReference>
<dbReference type="VEuPathDB" id="FungiDB:SDRG_03298"/>
<keyword evidence="5" id="KW-0106">Calcium</keyword>
<dbReference type="STRING" id="1156394.T0QYF6"/>
<evidence type="ECO:0000259" key="8">
    <source>
        <dbReference type="PROSITE" id="PS50222"/>
    </source>
</evidence>
<reference evidence="9 10" key="1">
    <citation type="submission" date="2012-04" db="EMBL/GenBank/DDBJ databases">
        <title>The Genome Sequence of Saprolegnia declina VS20.</title>
        <authorList>
            <consortium name="The Broad Institute Genome Sequencing Platform"/>
            <person name="Russ C."/>
            <person name="Nusbaum C."/>
            <person name="Tyler B."/>
            <person name="van West P."/>
            <person name="Dieguez-Uribeondo J."/>
            <person name="de Bruijn I."/>
            <person name="Tripathy S."/>
            <person name="Jiang R."/>
            <person name="Young S.K."/>
            <person name="Zeng Q."/>
            <person name="Gargeya S."/>
            <person name="Fitzgerald M."/>
            <person name="Haas B."/>
            <person name="Abouelleil A."/>
            <person name="Alvarado L."/>
            <person name="Arachchi H.M."/>
            <person name="Berlin A."/>
            <person name="Chapman S.B."/>
            <person name="Goldberg J."/>
            <person name="Griggs A."/>
            <person name="Gujja S."/>
            <person name="Hansen M."/>
            <person name="Howarth C."/>
            <person name="Imamovic A."/>
            <person name="Larimer J."/>
            <person name="McCowen C."/>
            <person name="Montmayeur A."/>
            <person name="Murphy C."/>
            <person name="Neiman D."/>
            <person name="Pearson M."/>
            <person name="Priest M."/>
            <person name="Roberts A."/>
            <person name="Saif S."/>
            <person name="Shea T."/>
            <person name="Sisk P."/>
            <person name="Sykes S."/>
            <person name="Wortman J."/>
            <person name="Nusbaum C."/>
            <person name="Birren B."/>
        </authorList>
    </citation>
    <scope>NUCLEOTIDE SEQUENCE [LARGE SCALE GENOMIC DNA]</scope>
    <source>
        <strain evidence="9 10">VS20</strain>
    </source>
</reference>
<dbReference type="PANTHER" id="PTHR10183">
    <property type="entry name" value="CALPAIN"/>
    <property type="match status" value="1"/>
</dbReference>
<dbReference type="InterPro" id="IPR001300">
    <property type="entry name" value="Peptidase_C2_calpain_cat"/>
</dbReference>
<gene>
    <name evidence="9" type="ORF">SDRG_03298</name>
</gene>
<evidence type="ECO:0000256" key="3">
    <source>
        <dbReference type="ARBA" id="ARBA00022801"/>
    </source>
</evidence>
<dbReference type="GO" id="GO:0005509">
    <property type="term" value="F:calcium ion binding"/>
    <property type="evidence" value="ECO:0007669"/>
    <property type="project" value="InterPro"/>
</dbReference>
<dbReference type="SUPFAM" id="SSF54001">
    <property type="entry name" value="Cysteine proteinases"/>
    <property type="match status" value="1"/>
</dbReference>
<dbReference type="InterPro" id="IPR002048">
    <property type="entry name" value="EF_hand_dom"/>
</dbReference>
<dbReference type="GO" id="GO:0004198">
    <property type="term" value="F:calcium-dependent cysteine-type endopeptidase activity"/>
    <property type="evidence" value="ECO:0007669"/>
    <property type="project" value="InterPro"/>
</dbReference>
<dbReference type="PROSITE" id="PS00018">
    <property type="entry name" value="EF_HAND_1"/>
    <property type="match status" value="1"/>
</dbReference>
<name>T0QYF6_SAPDV</name>
<comment type="caution">
    <text evidence="6">Lacks conserved residue(s) required for the propagation of feature annotation.</text>
</comment>
<comment type="similarity">
    <text evidence="1">Belongs to the peptidase C2 family.</text>
</comment>
<dbReference type="PANTHER" id="PTHR10183:SF379">
    <property type="entry name" value="CALPAIN-5"/>
    <property type="match status" value="1"/>
</dbReference>
<evidence type="ECO:0000259" key="7">
    <source>
        <dbReference type="PROSITE" id="PS50203"/>
    </source>
</evidence>
<dbReference type="Proteomes" id="UP000030762">
    <property type="component" value="Unassembled WGS sequence"/>
</dbReference>
<evidence type="ECO:0000313" key="10">
    <source>
        <dbReference type="Proteomes" id="UP000030762"/>
    </source>
</evidence>